<name>A0A139IJU3_9PEZI</name>
<dbReference type="OrthoDB" id="674604at2759"/>
<reference evidence="1 2" key="1">
    <citation type="submission" date="2015-07" db="EMBL/GenBank/DDBJ databases">
        <title>Comparative genomics of the Sigatoka disease complex on banana suggests a link between parallel evolutionary changes in Pseudocercospora fijiensis and Pseudocercospora eumusae and increased virulence on the banana host.</title>
        <authorList>
            <person name="Chang T.-C."/>
            <person name="Salvucci A."/>
            <person name="Crous P.W."/>
            <person name="Stergiopoulos I."/>
        </authorList>
    </citation>
    <scope>NUCLEOTIDE SEQUENCE [LARGE SCALE GENOMIC DNA]</scope>
    <source>
        <strain evidence="1 2">CBS 116634</strain>
    </source>
</reference>
<keyword evidence="2" id="KW-1185">Reference proteome</keyword>
<evidence type="ECO:0000313" key="1">
    <source>
        <dbReference type="EMBL" id="KXT14915.1"/>
    </source>
</evidence>
<dbReference type="PANTHER" id="PTHR10622:SF12">
    <property type="entry name" value="HET DOMAIN-CONTAINING PROTEIN"/>
    <property type="match status" value="1"/>
</dbReference>
<gene>
    <name evidence="1" type="ORF">AC579_3056</name>
</gene>
<evidence type="ECO:0000313" key="2">
    <source>
        <dbReference type="Proteomes" id="UP000073492"/>
    </source>
</evidence>
<dbReference type="Proteomes" id="UP000073492">
    <property type="component" value="Unassembled WGS sequence"/>
</dbReference>
<comment type="caution">
    <text evidence="1">The sequence shown here is derived from an EMBL/GenBank/DDBJ whole genome shotgun (WGS) entry which is preliminary data.</text>
</comment>
<organism evidence="1 2">
    <name type="scientific">Pseudocercospora musae</name>
    <dbReference type="NCBI Taxonomy" id="113226"/>
    <lineage>
        <taxon>Eukaryota</taxon>
        <taxon>Fungi</taxon>
        <taxon>Dikarya</taxon>
        <taxon>Ascomycota</taxon>
        <taxon>Pezizomycotina</taxon>
        <taxon>Dothideomycetes</taxon>
        <taxon>Dothideomycetidae</taxon>
        <taxon>Mycosphaerellales</taxon>
        <taxon>Mycosphaerellaceae</taxon>
        <taxon>Pseudocercospora</taxon>
    </lineage>
</organism>
<dbReference type="AlphaFoldDB" id="A0A139IJU3"/>
<dbReference type="EMBL" id="LFZO01000071">
    <property type="protein sequence ID" value="KXT14915.1"/>
    <property type="molecule type" value="Genomic_DNA"/>
</dbReference>
<dbReference type="PANTHER" id="PTHR10622">
    <property type="entry name" value="HET DOMAIN-CONTAINING PROTEIN"/>
    <property type="match status" value="1"/>
</dbReference>
<sequence>MILSFPDRLPRVDPNGPVGTHKFVLDILWEAATAERLSKPKEGTILFEVGRAFDDMLDKNGSDCLLKAFHKRSSGQMPEERWPCKQHSRGGLPARFKGMFIKIRMMPTQARDDTIPGTQRSCNWLRNSAESGRTDIVKRKLLYALEFKEFLGDVPPYAISSHVWSYEEVSYEDYLKGHEKERYGYQKILELFRIARTGLYHQGLCRISWQT</sequence>
<accession>A0A139IJU3</accession>
<proteinExistence type="predicted"/>
<protein>
    <submittedName>
        <fullName evidence="1">Uncharacterized protein</fullName>
    </submittedName>
</protein>